<evidence type="ECO:0000256" key="4">
    <source>
        <dbReference type="ARBA" id="ARBA00023136"/>
    </source>
</evidence>
<evidence type="ECO:0000259" key="7">
    <source>
        <dbReference type="Pfam" id="PF07980"/>
    </source>
</evidence>
<dbReference type="Pfam" id="PF07980">
    <property type="entry name" value="SusD_RagB"/>
    <property type="match status" value="1"/>
</dbReference>
<evidence type="ECO:0000256" key="2">
    <source>
        <dbReference type="ARBA" id="ARBA00006275"/>
    </source>
</evidence>
<evidence type="ECO:0000256" key="3">
    <source>
        <dbReference type="ARBA" id="ARBA00022729"/>
    </source>
</evidence>
<reference evidence="9" key="1">
    <citation type="submission" date="2020-10" db="EMBL/GenBank/DDBJ databases">
        <authorList>
            <person name="Gilroy R."/>
        </authorList>
    </citation>
    <scope>NUCLEOTIDE SEQUENCE</scope>
    <source>
        <strain evidence="9">2478</strain>
    </source>
</reference>
<dbReference type="InterPro" id="IPR012944">
    <property type="entry name" value="SusD_RagB_dom"/>
</dbReference>
<dbReference type="EMBL" id="JADILZ010000043">
    <property type="protein sequence ID" value="MBO8478247.1"/>
    <property type="molecule type" value="Genomic_DNA"/>
</dbReference>
<dbReference type="Pfam" id="PF14322">
    <property type="entry name" value="SusD-like_3"/>
    <property type="match status" value="1"/>
</dbReference>
<name>A0A9D9NLU7_9BACT</name>
<dbReference type="PROSITE" id="PS51257">
    <property type="entry name" value="PROKAR_LIPOPROTEIN"/>
    <property type="match status" value="1"/>
</dbReference>
<dbReference type="InterPro" id="IPR033985">
    <property type="entry name" value="SusD-like_N"/>
</dbReference>
<keyword evidence="3 6" id="KW-0732">Signal</keyword>
<proteinExistence type="inferred from homology"/>
<dbReference type="InterPro" id="IPR011990">
    <property type="entry name" value="TPR-like_helical_dom_sf"/>
</dbReference>
<evidence type="ECO:0000256" key="5">
    <source>
        <dbReference type="ARBA" id="ARBA00023237"/>
    </source>
</evidence>
<comment type="similarity">
    <text evidence="2">Belongs to the SusD family.</text>
</comment>
<dbReference type="GO" id="GO:0009279">
    <property type="term" value="C:cell outer membrane"/>
    <property type="evidence" value="ECO:0007669"/>
    <property type="project" value="UniProtKB-SubCell"/>
</dbReference>
<keyword evidence="5" id="KW-0998">Cell outer membrane</keyword>
<evidence type="ECO:0000313" key="9">
    <source>
        <dbReference type="EMBL" id="MBO8478247.1"/>
    </source>
</evidence>
<protein>
    <submittedName>
        <fullName evidence="9">RagB/SusD family nutrient uptake outer membrane protein</fullName>
    </submittedName>
</protein>
<keyword evidence="4" id="KW-0472">Membrane</keyword>
<reference evidence="9" key="2">
    <citation type="journal article" date="2021" name="PeerJ">
        <title>Extensive microbial diversity within the chicken gut microbiome revealed by metagenomics and culture.</title>
        <authorList>
            <person name="Gilroy R."/>
            <person name="Ravi A."/>
            <person name="Getino M."/>
            <person name="Pursley I."/>
            <person name="Horton D.L."/>
            <person name="Alikhan N.F."/>
            <person name="Baker D."/>
            <person name="Gharbi K."/>
            <person name="Hall N."/>
            <person name="Watson M."/>
            <person name="Adriaenssens E.M."/>
            <person name="Foster-Nyarko E."/>
            <person name="Jarju S."/>
            <person name="Secka A."/>
            <person name="Antonio M."/>
            <person name="Oren A."/>
            <person name="Chaudhuri R.R."/>
            <person name="La Ragione R."/>
            <person name="Hildebrand F."/>
            <person name="Pallen M.J."/>
        </authorList>
    </citation>
    <scope>NUCLEOTIDE SEQUENCE</scope>
    <source>
        <strain evidence="9">2478</strain>
    </source>
</reference>
<evidence type="ECO:0000313" key="10">
    <source>
        <dbReference type="Proteomes" id="UP000823771"/>
    </source>
</evidence>
<dbReference type="SUPFAM" id="SSF48452">
    <property type="entry name" value="TPR-like"/>
    <property type="match status" value="1"/>
</dbReference>
<feature type="domain" description="SusD-like N-terminal" evidence="8">
    <location>
        <begin position="86"/>
        <end position="204"/>
    </location>
</feature>
<feature type="domain" description="RagB/SusD" evidence="7">
    <location>
        <begin position="363"/>
        <end position="632"/>
    </location>
</feature>
<gene>
    <name evidence="9" type="ORF">IAB80_05120</name>
</gene>
<feature type="signal peptide" evidence="6">
    <location>
        <begin position="1"/>
        <end position="20"/>
    </location>
</feature>
<sequence>MKILRRILLSAGILAGLSLASCDLTTESQSTFDETSVFSDPTLTEYQIYSIYEVFGHTNSHRGRYLPWYGYNTDIEWYISNTDDDKSDIVKYNMLSTNSQLNVADGPYNELFAGIERANLTISGVRQYGSPDSRPEMAERLGEALVLRAVLYTELLKAYGEVPARFAPVDAETIYMNKSDRDVIYKQLLADLEESFSYLSYDSATSTDRVGLALAKGLYARLALMASGYAQRPDSGAAGTGNAGSIRLSDDPDLQKSVLYPKALEALRDVISGSGLELEPDYEELWRGVNNMDLTAGHEIIWVIPFSNSRGRWNYTFAVRNNGYTDYSPTTSNRGGQAGPVPYVYYWYDENDIRRDVSCVNFEWEDRGNGTLPYPAGIANWYFGKYRFEWMTDNPYSGGNDDGVKPVYMRYADILLMAAEIANSSEGGVRDENFALECLREVLDRAYAGDAASVEAELSGVSGEEAIFEEIKKQRALEFVGEFLRKTDLIRWNCLKESMDAAAAELRAMRTDATGEITGRNYSGLGEYLWYRHGTQDGIPTIEMYGIHLGENDATDVTPPEGSGWTPYTNSSGEISRYIGDTAFISSDTGTDKASEDGTGFYKADPNLKQWWPIPQTTITNAQGSLYNDYGY</sequence>
<dbReference type="AlphaFoldDB" id="A0A9D9NLU7"/>
<evidence type="ECO:0000256" key="1">
    <source>
        <dbReference type="ARBA" id="ARBA00004442"/>
    </source>
</evidence>
<dbReference type="Proteomes" id="UP000823771">
    <property type="component" value="Unassembled WGS sequence"/>
</dbReference>
<organism evidence="9 10">
    <name type="scientific">Candidatus Cryptobacteroides excrementipullorum</name>
    <dbReference type="NCBI Taxonomy" id="2840761"/>
    <lineage>
        <taxon>Bacteria</taxon>
        <taxon>Pseudomonadati</taxon>
        <taxon>Bacteroidota</taxon>
        <taxon>Bacteroidia</taxon>
        <taxon>Bacteroidales</taxon>
        <taxon>Candidatus Cryptobacteroides</taxon>
    </lineage>
</organism>
<accession>A0A9D9NLU7</accession>
<dbReference type="Gene3D" id="1.25.40.390">
    <property type="match status" value="1"/>
</dbReference>
<comment type="subcellular location">
    <subcellularLocation>
        <location evidence="1">Cell outer membrane</location>
    </subcellularLocation>
</comment>
<evidence type="ECO:0000256" key="6">
    <source>
        <dbReference type="SAM" id="SignalP"/>
    </source>
</evidence>
<comment type="caution">
    <text evidence="9">The sequence shown here is derived from an EMBL/GenBank/DDBJ whole genome shotgun (WGS) entry which is preliminary data.</text>
</comment>
<evidence type="ECO:0000259" key="8">
    <source>
        <dbReference type="Pfam" id="PF14322"/>
    </source>
</evidence>
<feature type="chain" id="PRO_5039066948" evidence="6">
    <location>
        <begin position="21"/>
        <end position="632"/>
    </location>
</feature>